<dbReference type="PROSITE" id="PS51257">
    <property type="entry name" value="PROKAR_LIPOPROTEIN"/>
    <property type="match status" value="1"/>
</dbReference>
<evidence type="ECO:0008006" key="3">
    <source>
        <dbReference type="Google" id="ProtNLM"/>
    </source>
</evidence>
<comment type="caution">
    <text evidence="1">The sequence shown here is derived from an EMBL/GenBank/DDBJ whole genome shotgun (WGS) entry which is preliminary data.</text>
</comment>
<protein>
    <recommendedName>
        <fullName evidence="3">Penicillin-binding protein activator LpoB</fullName>
    </recommendedName>
</protein>
<dbReference type="AlphaFoldDB" id="A0A9D1NKZ2"/>
<dbReference type="Proteomes" id="UP000886845">
    <property type="component" value="Unassembled WGS sequence"/>
</dbReference>
<gene>
    <name evidence="1" type="ORF">IAC79_00345</name>
</gene>
<reference evidence="1" key="1">
    <citation type="submission" date="2020-10" db="EMBL/GenBank/DDBJ databases">
        <authorList>
            <person name="Gilroy R."/>
        </authorList>
    </citation>
    <scope>NUCLEOTIDE SEQUENCE</scope>
    <source>
        <strain evidence="1">35461</strain>
    </source>
</reference>
<dbReference type="EMBL" id="DVOR01000010">
    <property type="protein sequence ID" value="HIV08550.1"/>
    <property type="molecule type" value="Genomic_DNA"/>
</dbReference>
<dbReference type="Pfam" id="PF13036">
    <property type="entry name" value="LpoB"/>
    <property type="match status" value="1"/>
</dbReference>
<evidence type="ECO:0000313" key="2">
    <source>
        <dbReference type="Proteomes" id="UP000886845"/>
    </source>
</evidence>
<dbReference type="InterPro" id="IPR014094">
    <property type="entry name" value="LpoB"/>
</dbReference>
<dbReference type="Gene3D" id="3.40.50.10610">
    <property type="entry name" value="ABC-type transport auxiliary lipoprotein component"/>
    <property type="match status" value="1"/>
</dbReference>
<name>A0A9D1NKZ2_9BACT</name>
<reference evidence="1" key="2">
    <citation type="journal article" date="2021" name="PeerJ">
        <title>Extensive microbial diversity within the chicken gut microbiome revealed by metagenomics and culture.</title>
        <authorList>
            <person name="Gilroy R."/>
            <person name="Ravi A."/>
            <person name="Getino M."/>
            <person name="Pursley I."/>
            <person name="Horton D.L."/>
            <person name="Alikhan N.F."/>
            <person name="Baker D."/>
            <person name="Gharbi K."/>
            <person name="Hall N."/>
            <person name="Watson M."/>
            <person name="Adriaenssens E.M."/>
            <person name="Foster-Nyarko E."/>
            <person name="Jarju S."/>
            <person name="Secka A."/>
            <person name="Antonio M."/>
            <person name="Oren A."/>
            <person name="Chaudhuri R.R."/>
            <person name="La Ragione R."/>
            <person name="Hildebrand F."/>
            <person name="Pallen M.J."/>
        </authorList>
    </citation>
    <scope>NUCLEOTIDE SEQUENCE</scope>
    <source>
        <strain evidence="1">35461</strain>
    </source>
</reference>
<sequence>MNRLLPACALAALLLAGCGYDKTVLVDTVNDTEIVAGLDYKDFEAAAAEATNAILASAKVRAATPAGKTYVVAVGKVVDATPMGIDTGLVTARIEEALLNDERFTISAVFADSPANRDDLVADVRTVRGNDEFDAATLQAKGQLKGADFSLTGKIVARDVRRDNGGHQYEYYFQMRLNDLRTGTTLMAKETKVIKRTGDKDHTW</sequence>
<accession>A0A9D1NKZ2</accession>
<organism evidence="1 2">
    <name type="scientific">Candidatus Spyradenecus faecavium</name>
    <dbReference type="NCBI Taxonomy" id="2840947"/>
    <lineage>
        <taxon>Bacteria</taxon>
        <taxon>Pseudomonadati</taxon>
        <taxon>Lentisphaerota</taxon>
        <taxon>Lentisphaeria</taxon>
        <taxon>Lentisphaerales</taxon>
        <taxon>Lentisphaeraceae</taxon>
        <taxon>Lentisphaeraceae incertae sedis</taxon>
        <taxon>Candidatus Spyradenecus</taxon>
    </lineage>
</organism>
<proteinExistence type="predicted"/>
<evidence type="ECO:0000313" key="1">
    <source>
        <dbReference type="EMBL" id="HIV08550.1"/>
    </source>
</evidence>